<dbReference type="GO" id="GO:0016020">
    <property type="term" value="C:membrane"/>
    <property type="evidence" value="ECO:0007669"/>
    <property type="project" value="InterPro"/>
</dbReference>
<feature type="binding site" evidence="9">
    <location>
        <position position="246"/>
    </location>
    <ligand>
        <name>Zn(2+)</name>
        <dbReference type="ChEBI" id="CHEBI:29105"/>
        <note>catalytic</note>
    </ligand>
</feature>
<evidence type="ECO:0000256" key="6">
    <source>
        <dbReference type="ARBA" id="ARBA00023049"/>
    </source>
</evidence>
<dbReference type="PANTHER" id="PTHR10942:SF0">
    <property type="entry name" value="LEISHMANOLYSIN-LIKE PEPTIDASE"/>
    <property type="match status" value="1"/>
</dbReference>
<reference evidence="13" key="1">
    <citation type="journal article" date="2010" name="Nature">
        <title>The Amphimedon queenslandica genome and the evolution of animal complexity.</title>
        <authorList>
            <person name="Srivastava M."/>
            <person name="Simakov O."/>
            <person name="Chapman J."/>
            <person name="Fahey B."/>
            <person name="Gauthier M.E."/>
            <person name="Mitros T."/>
            <person name="Richards G.S."/>
            <person name="Conaco C."/>
            <person name="Dacre M."/>
            <person name="Hellsten U."/>
            <person name="Larroux C."/>
            <person name="Putnam N.H."/>
            <person name="Stanke M."/>
            <person name="Adamska M."/>
            <person name="Darling A."/>
            <person name="Degnan S.M."/>
            <person name="Oakley T.H."/>
            <person name="Plachetzki D.C."/>
            <person name="Zhai Y."/>
            <person name="Adamski M."/>
            <person name="Calcino A."/>
            <person name="Cummins S.F."/>
            <person name="Goodstein D.M."/>
            <person name="Harris C."/>
            <person name="Jackson D.J."/>
            <person name="Leys S.P."/>
            <person name="Shu S."/>
            <person name="Woodcroft B.J."/>
            <person name="Vervoort M."/>
            <person name="Kosik K.S."/>
            <person name="Manning G."/>
            <person name="Degnan B.M."/>
            <person name="Rokhsar D.S."/>
        </authorList>
    </citation>
    <scope>NUCLEOTIDE SEQUENCE [LARGE SCALE GENOMIC DNA]</scope>
</reference>
<dbReference type="GO" id="GO:0006508">
    <property type="term" value="P:proteolysis"/>
    <property type="evidence" value="ECO:0007669"/>
    <property type="project" value="UniProtKB-KW"/>
</dbReference>
<feature type="region of interest" description="Disordered" evidence="11">
    <location>
        <begin position="630"/>
        <end position="702"/>
    </location>
</feature>
<feature type="compositionally biased region" description="Low complexity" evidence="11">
    <location>
        <begin position="640"/>
        <end position="697"/>
    </location>
</feature>
<sequence length="729" mass="79980">MTEFASYCCFLLLSLVLANAARSNSTGHYHECPHDKLPKKFLVRTHLEVSYKSEAAKTLAVAGRNEPFNQPIRINLHYNFTFLGVLSETKQQQVKTIMSQVKENLESILTVRRTPSPLRLRRHCVSNDEVILTGPTEPCLHQCSTKSVICDAFPVPSEHLQRCVQCNGDSSNCVEAYSDGPGIEADLALYVYGIDVNCDEGTIAYATACQLEDRYDRPISGIINFCPSDINDAEHVFKVAKHEIFHVLGFSDNLYPWYRDERGNPRTHRDANGNPPTDANGKYIAAENTVKTVVINDWQTRFGTMTKTVTQLVTPKLVEVGKHHFNCDTLEGVQLEDQGGSGTAGSHWEKRLLNYEAMTGVISENLAFSSFSYALLEDSGWYKVDYSKASILVWGRGDGCGYVTGSCGGYIDSKRRQNEPIAPFCDFFTDDDHHPQNLKCNIDRTAVAFCNLVDNYLYVASYVSIPREYQYLNSGENFDSSAYRLPFYGGFVQSADFCPYYLDLLREAPRGICRKGIPLTANNEAAETYGPRSRCVDHSEKWQITNGSNTYTAKYSAGCYEYQCSNSAVTIMILGQSYTCSKAGQVIKIDQTTNDVRYRGGIVCPSCVEICYDDFTNCPEAAKLYRELASPTPSKSVGNPTSSTASVQSSTSSTVTAGSPTSSTVTAGSPTSSTVTAGSPTSSTVTVESPTSSIVSVGSPTPATDSAGNLLPMVNLLLAAIFASFIINY</sequence>
<dbReference type="AlphaFoldDB" id="A0AAN0JAF4"/>
<keyword evidence="3 9" id="KW-0479">Metal-binding</keyword>
<evidence type="ECO:0000313" key="12">
    <source>
        <dbReference type="EnsemblMetazoa" id="XP_019854040.1"/>
    </source>
</evidence>
<feature type="binding site" evidence="9">
    <location>
        <position position="242"/>
    </location>
    <ligand>
        <name>Zn(2+)</name>
        <dbReference type="ChEBI" id="CHEBI:29105"/>
        <note>catalytic</note>
    </ligand>
</feature>
<dbReference type="GO" id="GO:0007155">
    <property type="term" value="P:cell adhesion"/>
    <property type="evidence" value="ECO:0007669"/>
    <property type="project" value="InterPro"/>
</dbReference>
<dbReference type="KEGG" id="aqu:100637044"/>
<dbReference type="EnsemblMetazoa" id="XM_019998481.1">
    <property type="protein sequence ID" value="XP_019854040.1"/>
    <property type="gene ID" value="LOC100637044"/>
</dbReference>
<evidence type="ECO:0000256" key="9">
    <source>
        <dbReference type="PIRSR" id="PIRSR601577-2"/>
    </source>
</evidence>
<feature type="active site" evidence="8">
    <location>
        <position position="243"/>
    </location>
</feature>
<feature type="binding site" evidence="9">
    <location>
        <position position="347"/>
    </location>
    <ligand>
        <name>Zn(2+)</name>
        <dbReference type="ChEBI" id="CHEBI:29105"/>
        <note>catalytic</note>
    </ligand>
</feature>
<keyword evidence="13" id="KW-1185">Reference proteome</keyword>
<dbReference type="PANTHER" id="PTHR10942">
    <property type="entry name" value="LEISHMANOLYSIN-LIKE PEPTIDASE"/>
    <property type="match status" value="1"/>
</dbReference>
<proteinExistence type="inferred from homology"/>
<dbReference type="GeneID" id="100637044"/>
<evidence type="ECO:0000256" key="2">
    <source>
        <dbReference type="ARBA" id="ARBA00022670"/>
    </source>
</evidence>
<dbReference type="Gene3D" id="2.30.34.10">
    <property type="entry name" value="Leishmanolysin domain 4"/>
    <property type="match status" value="1"/>
</dbReference>
<dbReference type="SUPFAM" id="SSF55486">
    <property type="entry name" value="Metalloproteases ('zincins'), catalytic domain"/>
    <property type="match status" value="1"/>
</dbReference>
<accession>A0AAN0JAF4</accession>
<name>A0AAN0JAF4_AMPQE</name>
<evidence type="ECO:0000256" key="4">
    <source>
        <dbReference type="ARBA" id="ARBA00022801"/>
    </source>
</evidence>
<dbReference type="GO" id="GO:0005737">
    <property type="term" value="C:cytoplasm"/>
    <property type="evidence" value="ECO:0007669"/>
    <property type="project" value="TreeGrafter"/>
</dbReference>
<protein>
    <recommendedName>
        <fullName evidence="7 10">Leishmanolysin-like peptidase</fullName>
        <ecNumber evidence="10">3.4.24.-</ecNumber>
    </recommendedName>
</protein>
<evidence type="ECO:0000256" key="7">
    <source>
        <dbReference type="ARBA" id="ARBA00039717"/>
    </source>
</evidence>
<dbReference type="Gene3D" id="3.10.170.20">
    <property type="match status" value="1"/>
</dbReference>
<dbReference type="Gene3D" id="3.90.132.10">
    <property type="entry name" value="Leishmanolysin , domain 2"/>
    <property type="match status" value="1"/>
</dbReference>
<keyword evidence="2 10" id="KW-0645">Protease</keyword>
<evidence type="ECO:0000256" key="11">
    <source>
        <dbReference type="SAM" id="MobiDB-lite"/>
    </source>
</evidence>
<feature type="signal peptide" evidence="10">
    <location>
        <begin position="1"/>
        <end position="23"/>
    </location>
</feature>
<reference evidence="12" key="2">
    <citation type="submission" date="2024-06" db="UniProtKB">
        <authorList>
            <consortium name="EnsemblMetazoa"/>
        </authorList>
    </citation>
    <scope>IDENTIFICATION</scope>
</reference>
<keyword evidence="6 9" id="KW-0482">Metalloprotease</keyword>
<evidence type="ECO:0000256" key="1">
    <source>
        <dbReference type="ARBA" id="ARBA00005860"/>
    </source>
</evidence>
<keyword evidence="5 9" id="KW-0862">Zinc</keyword>
<dbReference type="RefSeq" id="XP_019854040.1">
    <property type="nucleotide sequence ID" value="XM_019998481.1"/>
</dbReference>
<evidence type="ECO:0000256" key="10">
    <source>
        <dbReference type="RuleBase" id="RU366077"/>
    </source>
</evidence>
<evidence type="ECO:0000256" key="3">
    <source>
        <dbReference type="ARBA" id="ARBA00022723"/>
    </source>
</evidence>
<comment type="similarity">
    <text evidence="1 10">Belongs to the peptidase M8 family.</text>
</comment>
<dbReference type="Pfam" id="PF01457">
    <property type="entry name" value="Peptidase_M8"/>
    <property type="match status" value="1"/>
</dbReference>
<dbReference type="EC" id="3.4.24.-" evidence="10"/>
<keyword evidence="10" id="KW-0732">Signal</keyword>
<dbReference type="Proteomes" id="UP000007879">
    <property type="component" value="Unassembled WGS sequence"/>
</dbReference>
<evidence type="ECO:0000313" key="13">
    <source>
        <dbReference type="Proteomes" id="UP000007879"/>
    </source>
</evidence>
<evidence type="ECO:0000256" key="5">
    <source>
        <dbReference type="ARBA" id="ARBA00022833"/>
    </source>
</evidence>
<organism evidence="12 13">
    <name type="scientific">Amphimedon queenslandica</name>
    <name type="common">Sponge</name>
    <dbReference type="NCBI Taxonomy" id="400682"/>
    <lineage>
        <taxon>Eukaryota</taxon>
        <taxon>Metazoa</taxon>
        <taxon>Porifera</taxon>
        <taxon>Demospongiae</taxon>
        <taxon>Heteroscleromorpha</taxon>
        <taxon>Haplosclerida</taxon>
        <taxon>Niphatidae</taxon>
        <taxon>Amphimedon</taxon>
    </lineage>
</organism>
<feature type="chain" id="PRO_5042666720" description="Leishmanolysin-like peptidase" evidence="10">
    <location>
        <begin position="24"/>
        <end position="729"/>
    </location>
</feature>
<evidence type="ECO:0000256" key="8">
    <source>
        <dbReference type="PIRSR" id="PIRSR601577-1"/>
    </source>
</evidence>
<dbReference type="FunFam" id="3.90.132.10:FF:000001">
    <property type="entry name" value="leishmanolysin-like peptidase isoform X2"/>
    <property type="match status" value="1"/>
</dbReference>
<dbReference type="GO" id="GO:0046872">
    <property type="term" value="F:metal ion binding"/>
    <property type="evidence" value="ECO:0007669"/>
    <property type="project" value="UniProtKB-KW"/>
</dbReference>
<keyword evidence="4 10" id="KW-0378">Hydrolase</keyword>
<dbReference type="GO" id="GO:0004222">
    <property type="term" value="F:metalloendopeptidase activity"/>
    <property type="evidence" value="ECO:0007669"/>
    <property type="project" value="UniProtKB-UniRule"/>
</dbReference>
<comment type="cofactor">
    <cofactor evidence="9 10">
        <name>Zn(2+)</name>
        <dbReference type="ChEBI" id="CHEBI:29105"/>
    </cofactor>
    <text evidence="9 10">Binds 1 zinc ion per subunit.</text>
</comment>
<dbReference type="InterPro" id="IPR001577">
    <property type="entry name" value="Peptidase_M8"/>
</dbReference>
<dbReference type="Gene3D" id="2.10.55.10">
    <property type="entry name" value="Leishmanolysin domain 3"/>
    <property type="match status" value="1"/>
</dbReference>